<feature type="domain" description="Formiminotransferase N-terminal subdomain" evidence="22">
    <location>
        <begin position="3"/>
        <end position="181"/>
    </location>
</feature>
<dbReference type="eggNOG" id="COG3404">
    <property type="taxonomic scope" value="Bacteria"/>
</dbReference>
<evidence type="ECO:0000256" key="17">
    <source>
        <dbReference type="ARBA" id="ARBA00025506"/>
    </source>
</evidence>
<dbReference type="PANTHER" id="PTHR12234:SF8">
    <property type="entry name" value="FORMIMINOTRANSFERASE-CYCLODEAMINASE"/>
    <property type="match status" value="1"/>
</dbReference>
<dbReference type="Pfam" id="PF02971">
    <property type="entry name" value="FTCD"/>
    <property type="match status" value="1"/>
</dbReference>
<dbReference type="AlphaFoldDB" id="D8P8K0"/>
<evidence type="ECO:0000256" key="5">
    <source>
        <dbReference type="ARBA" id="ARBA00010825"/>
    </source>
</evidence>
<evidence type="ECO:0000256" key="11">
    <source>
        <dbReference type="ARBA" id="ARBA00022808"/>
    </source>
</evidence>
<evidence type="ECO:0000256" key="9">
    <source>
        <dbReference type="ARBA" id="ARBA00022490"/>
    </source>
</evidence>
<proteinExistence type="inferred from homology"/>
<evidence type="ECO:0000256" key="10">
    <source>
        <dbReference type="ARBA" id="ARBA00022679"/>
    </source>
</evidence>
<evidence type="ECO:0000256" key="13">
    <source>
        <dbReference type="ARBA" id="ARBA00023034"/>
    </source>
</evidence>
<dbReference type="GO" id="GO:0005542">
    <property type="term" value="F:folic acid binding"/>
    <property type="evidence" value="ECO:0007669"/>
    <property type="project" value="UniProtKB-KW"/>
</dbReference>
<evidence type="ECO:0000256" key="20">
    <source>
        <dbReference type="SAM" id="MobiDB-lite"/>
    </source>
</evidence>
<dbReference type="Gene3D" id="3.30.990.10">
    <property type="entry name" value="Formiminotransferase, N-terminal subdomain"/>
    <property type="match status" value="1"/>
</dbReference>
<dbReference type="InterPro" id="IPR022384">
    <property type="entry name" value="FormiminoTrfase_cat_dom_sf"/>
</dbReference>
<keyword evidence="13" id="KW-0333">Golgi apparatus</keyword>
<organism evidence="23 24">
    <name type="scientific">Nitrospira defluvii</name>
    <dbReference type="NCBI Taxonomy" id="330214"/>
    <lineage>
        <taxon>Bacteria</taxon>
        <taxon>Pseudomonadati</taxon>
        <taxon>Nitrospirota</taxon>
        <taxon>Nitrospiria</taxon>
        <taxon>Nitrospirales</taxon>
        <taxon>Nitrospiraceae</taxon>
        <taxon>Nitrospira</taxon>
    </lineage>
</organism>
<gene>
    <name evidence="23" type="ORF">NIDE4164</name>
</gene>
<dbReference type="InterPro" id="IPR007044">
    <property type="entry name" value="Cyclodeamin/CycHdrlase"/>
</dbReference>
<dbReference type="KEGG" id="nde:NIDE4164"/>
<dbReference type="InterPro" id="IPR037070">
    <property type="entry name" value="Formiminotransferase_C_sf"/>
</dbReference>
<dbReference type="GO" id="GO:0030409">
    <property type="term" value="F:glutamate formimidoyltransferase activity"/>
    <property type="evidence" value="ECO:0007669"/>
    <property type="project" value="UniProtKB-EC"/>
</dbReference>
<sequence length="518" mass="56454">MSQVVECVPNFSEGRSSEIVDALAGVVRSVPGVVLLDETKDPDHHRAVVTFAGRPYAVAEVAYQMARLASQLIDLRNHHGEHPRVGATDVIPFVPIRGVSMQDCVQLARMVGQRIGNELKIPVFLYEQAATRPERKQLEWIRKGGLKGLADRMAGDPAWVPDFGPKHLHQTAGVTVVGARWPLIAFNVNLKSCDLSVARAIAKVVRQSSGGLPYVKAIGVELKSQQLVQVSMNVTNHEETPLHVVFAAVQREAAARGVEVAGTEIVGLVPEQALMETAQQALCLNQFDGRQVLESRLDRPESREAIGRMAASQPVKEPSPAKVGAPDRKMAELHGQTGGSVGAQSAAFAAGLGIMVAKLTRARAVETRLSEICTRLYELAQADRDAYARVLQARKLPITHPDRPLQLSSNLLGAIETPLEIVKLSCELIPLLRGLLTQAKPELQPDLKMGLRLADAVIDGCLGMVEENMKTQPNQLLIASIRERFSVAEQMLVDAKSLCYTPPFDSWAQNMLNILKLR</sequence>
<keyword evidence="15 23" id="KW-0456">Lyase</keyword>
<dbReference type="EC" id="4.3.1.4" evidence="7"/>
<evidence type="ECO:0000259" key="21">
    <source>
        <dbReference type="SMART" id="SM01221"/>
    </source>
</evidence>
<keyword evidence="11" id="KW-0369">Histidine metabolism</keyword>
<comment type="subcellular location">
    <subcellularLocation>
        <location evidence="1">Cytoplasm</location>
        <location evidence="1">Cytoskeleton</location>
        <location evidence="1">Microtubule organizing center</location>
        <location evidence="1">Centrosome</location>
        <location evidence="1">Centriole</location>
    </subcellularLocation>
    <subcellularLocation>
        <location evidence="2">Golgi apparatus</location>
    </subcellularLocation>
</comment>
<evidence type="ECO:0000259" key="22">
    <source>
        <dbReference type="SMART" id="SM01222"/>
    </source>
</evidence>
<comment type="similarity">
    <text evidence="4">In the N-terminal section; belongs to the formiminotransferase family.</text>
</comment>
<dbReference type="STRING" id="330214.NIDE4164"/>
<reference evidence="23 24" key="1">
    <citation type="journal article" date="2010" name="Proc. Natl. Acad. Sci. U.S.A.">
        <title>A Nitrospira metagenome illuminates the physiology and evolution of globally important nitrite-oxidizing bacteria.</title>
        <authorList>
            <person name="Lucker S."/>
            <person name="Wagner M."/>
            <person name="Maixner F."/>
            <person name="Pelletier E."/>
            <person name="Koch H."/>
            <person name="Vacherie B."/>
            <person name="Rattei T."/>
            <person name="Sinninghe Damste J."/>
            <person name="Spieck E."/>
            <person name="Le Paslier D."/>
            <person name="Daims H."/>
        </authorList>
    </citation>
    <scope>NUCLEOTIDE SEQUENCE [LARGE SCALE GENOMIC DNA]</scope>
</reference>
<keyword evidence="12" id="KW-0290">Folate-binding</keyword>
<dbReference type="GO" id="GO:0005814">
    <property type="term" value="C:centriole"/>
    <property type="evidence" value="ECO:0007669"/>
    <property type="project" value="UniProtKB-SubCell"/>
</dbReference>
<evidence type="ECO:0000256" key="2">
    <source>
        <dbReference type="ARBA" id="ARBA00004555"/>
    </source>
</evidence>
<dbReference type="NCBIfam" id="TIGR02024">
    <property type="entry name" value="FtcD"/>
    <property type="match status" value="1"/>
</dbReference>
<keyword evidence="14" id="KW-0206">Cytoskeleton</keyword>
<evidence type="ECO:0000256" key="1">
    <source>
        <dbReference type="ARBA" id="ARBA00004114"/>
    </source>
</evidence>
<dbReference type="SUPFAM" id="SSF55116">
    <property type="entry name" value="Formiminotransferase domain of formiminotransferase-cyclodeaminase"/>
    <property type="match status" value="2"/>
</dbReference>
<evidence type="ECO:0000256" key="15">
    <source>
        <dbReference type="ARBA" id="ARBA00023239"/>
    </source>
</evidence>
<evidence type="ECO:0000256" key="6">
    <source>
        <dbReference type="ARBA" id="ARBA00012252"/>
    </source>
</evidence>
<evidence type="ECO:0000256" key="14">
    <source>
        <dbReference type="ARBA" id="ARBA00023212"/>
    </source>
</evidence>
<dbReference type="InterPro" id="IPR013802">
    <property type="entry name" value="Formiminotransferase_C"/>
</dbReference>
<dbReference type="EC" id="2.1.2.5" evidence="6"/>
<dbReference type="PANTHER" id="PTHR12234">
    <property type="entry name" value="FORMIMINOTRANSFERASE-CYCLODEAMINASE"/>
    <property type="match status" value="1"/>
</dbReference>
<dbReference type="InterPro" id="IPR012886">
    <property type="entry name" value="Formiminotransferase_N"/>
</dbReference>
<feature type="domain" description="Formiminotransferase C-terminal subdomain" evidence="21">
    <location>
        <begin position="182"/>
        <end position="296"/>
    </location>
</feature>
<evidence type="ECO:0000256" key="16">
    <source>
        <dbReference type="ARBA" id="ARBA00023268"/>
    </source>
</evidence>
<dbReference type="InterPro" id="IPR051623">
    <property type="entry name" value="FTCD"/>
</dbReference>
<dbReference type="GO" id="GO:0030412">
    <property type="term" value="F:formimidoyltetrahydrofolate cyclodeaminase activity"/>
    <property type="evidence" value="ECO:0007669"/>
    <property type="project" value="UniProtKB-EC"/>
</dbReference>
<keyword evidence="16" id="KW-0511">Multifunctional enzyme</keyword>
<comment type="pathway">
    <text evidence="3">Amino-acid degradation; L-histidine degradation into L-glutamate; L-glutamate from N-formimidoyl-L-glutamate (transferase route): step 1/1.</text>
</comment>
<dbReference type="SMART" id="SM01222">
    <property type="entry name" value="FTCD_N"/>
    <property type="match status" value="1"/>
</dbReference>
<dbReference type="Gene3D" id="3.30.70.670">
    <property type="entry name" value="Formiminotransferase, C-terminal subdomain"/>
    <property type="match status" value="1"/>
</dbReference>
<dbReference type="Gene3D" id="1.20.120.680">
    <property type="entry name" value="Formiminotetrahydrofolate cyclodeaminase monomer, up-and-down helical bundle"/>
    <property type="match status" value="1"/>
</dbReference>
<comment type="similarity">
    <text evidence="5">In the C-terminal section; belongs to the cyclodeaminase/cyclohydrolase family.</text>
</comment>
<comment type="subunit">
    <text evidence="18">Homooctamer, including four polyglutamate binding sites. The subunits are arranged as a tetramer of dimers, and form a planar ring-shaped structure.</text>
</comment>
<dbReference type="InterPro" id="IPR004227">
    <property type="entry name" value="Formiminotransferase_cat"/>
</dbReference>
<keyword evidence="10 23" id="KW-0808">Transferase</keyword>
<evidence type="ECO:0000313" key="23">
    <source>
        <dbReference type="EMBL" id="CBK43832.1"/>
    </source>
</evidence>
<evidence type="ECO:0000256" key="19">
    <source>
        <dbReference type="ARBA" id="ARBA00030029"/>
    </source>
</evidence>
<feature type="region of interest" description="Disordered" evidence="20">
    <location>
        <begin position="307"/>
        <end position="326"/>
    </location>
</feature>
<dbReference type="GO" id="GO:0019556">
    <property type="term" value="P:L-histidine catabolic process to glutamate and formamide"/>
    <property type="evidence" value="ECO:0007669"/>
    <property type="project" value="UniProtKB-UniPathway"/>
</dbReference>
<dbReference type="InterPro" id="IPR036178">
    <property type="entry name" value="Formintransfe-cycloase-like_sf"/>
</dbReference>
<evidence type="ECO:0000256" key="18">
    <source>
        <dbReference type="ARBA" id="ARBA00025915"/>
    </source>
</evidence>
<dbReference type="SUPFAM" id="SSF101262">
    <property type="entry name" value="Methenyltetrahydrofolate cyclohydrolase-like"/>
    <property type="match status" value="1"/>
</dbReference>
<dbReference type="HOGENOM" id="CLU_040037_1_0_0"/>
<accession>D8P8K0</accession>
<dbReference type="Pfam" id="PF04961">
    <property type="entry name" value="FTCD_C"/>
    <property type="match status" value="1"/>
</dbReference>
<keyword evidence="24" id="KW-1185">Reference proteome</keyword>
<name>D8P8K0_9BACT</name>
<evidence type="ECO:0000256" key="7">
    <source>
        <dbReference type="ARBA" id="ARBA00012998"/>
    </source>
</evidence>
<evidence type="ECO:0000256" key="3">
    <source>
        <dbReference type="ARBA" id="ARBA00005082"/>
    </source>
</evidence>
<evidence type="ECO:0000256" key="8">
    <source>
        <dbReference type="ARBA" id="ARBA00017787"/>
    </source>
</evidence>
<dbReference type="OrthoDB" id="9773217at2"/>
<comment type="function">
    <text evidence="17">Folate-dependent enzyme, that displays both transferase and deaminase activity. Serves to channel one-carbon units from formiminoglutamate to the folate pool.</text>
</comment>
<dbReference type="GO" id="GO:0019557">
    <property type="term" value="P:L-histidine catabolic process to glutamate and formate"/>
    <property type="evidence" value="ECO:0007669"/>
    <property type="project" value="UniProtKB-UniPathway"/>
</dbReference>
<dbReference type="Proteomes" id="UP000001660">
    <property type="component" value="Chromosome"/>
</dbReference>
<protein>
    <recommendedName>
        <fullName evidence="8">Formimidoyltransferase-cyclodeaminase</fullName>
        <ecNumber evidence="6">2.1.2.5</ecNumber>
        <ecNumber evidence="7">4.3.1.4</ecNumber>
    </recommendedName>
    <alternativeName>
        <fullName evidence="19">Formiminotransferase-cyclodeaminase</fullName>
    </alternativeName>
</protein>
<evidence type="ECO:0000256" key="4">
    <source>
        <dbReference type="ARBA" id="ARBA00008297"/>
    </source>
</evidence>
<dbReference type="SMART" id="SM01221">
    <property type="entry name" value="FTCD"/>
    <property type="match status" value="1"/>
</dbReference>
<evidence type="ECO:0000256" key="12">
    <source>
        <dbReference type="ARBA" id="ARBA00022954"/>
    </source>
</evidence>
<dbReference type="eggNOG" id="COG3643">
    <property type="taxonomic scope" value="Bacteria"/>
</dbReference>
<dbReference type="EMBL" id="FP929003">
    <property type="protein sequence ID" value="CBK43832.1"/>
    <property type="molecule type" value="Genomic_DNA"/>
</dbReference>
<dbReference type="Pfam" id="PF07837">
    <property type="entry name" value="FTCD_N"/>
    <property type="match status" value="1"/>
</dbReference>
<dbReference type="UniPathway" id="UPA00379">
    <property type="reaction ID" value="UER00555"/>
</dbReference>
<evidence type="ECO:0000313" key="24">
    <source>
        <dbReference type="Proteomes" id="UP000001660"/>
    </source>
</evidence>
<dbReference type="InterPro" id="IPR037064">
    <property type="entry name" value="Formiminotransferase_N_sf"/>
</dbReference>
<keyword evidence="9" id="KW-0963">Cytoplasm</keyword>